<evidence type="ECO:0000313" key="2">
    <source>
        <dbReference type="EMBL" id="MBV2133582.1"/>
    </source>
</evidence>
<dbReference type="GO" id="GO:0016740">
    <property type="term" value="F:transferase activity"/>
    <property type="evidence" value="ECO:0007669"/>
    <property type="project" value="UniProtKB-KW"/>
</dbReference>
<reference evidence="2 3" key="1">
    <citation type="submission" date="2021-06" db="EMBL/GenBank/DDBJ databases">
        <title>Differences between aerobic and microaerobic xylene degrading microbial communities.</title>
        <authorList>
            <person name="Banerjee S."/>
            <person name="Tancsics A."/>
        </authorList>
    </citation>
    <scope>NUCLEOTIDE SEQUENCE [LARGE SCALE GENOMIC DNA]</scope>
    <source>
        <strain evidence="2 3">MAP12</strain>
    </source>
</reference>
<organism evidence="2 3">
    <name type="scientific">Geopseudomonas aromaticivorans</name>
    <dbReference type="NCBI Taxonomy" id="2849492"/>
    <lineage>
        <taxon>Bacteria</taxon>
        <taxon>Pseudomonadati</taxon>
        <taxon>Pseudomonadota</taxon>
        <taxon>Gammaproteobacteria</taxon>
        <taxon>Pseudomonadales</taxon>
        <taxon>Pseudomonadaceae</taxon>
        <taxon>Geopseudomonas</taxon>
    </lineage>
</organism>
<dbReference type="InterPro" id="IPR007345">
    <property type="entry name" value="Polysacch_pyruvyl_Trfase"/>
</dbReference>
<dbReference type="EMBL" id="JAHRGL010000030">
    <property type="protein sequence ID" value="MBV2133582.1"/>
    <property type="molecule type" value="Genomic_DNA"/>
</dbReference>
<dbReference type="Proteomes" id="UP000813068">
    <property type="component" value="Unassembled WGS sequence"/>
</dbReference>
<evidence type="ECO:0000259" key="1">
    <source>
        <dbReference type="Pfam" id="PF04230"/>
    </source>
</evidence>
<comment type="caution">
    <text evidence="2">The sequence shown here is derived from an EMBL/GenBank/DDBJ whole genome shotgun (WGS) entry which is preliminary data.</text>
</comment>
<dbReference type="Pfam" id="PF04230">
    <property type="entry name" value="PS_pyruv_trans"/>
    <property type="match status" value="1"/>
</dbReference>
<accession>A0ABS6MXP4</accession>
<feature type="domain" description="Polysaccharide pyruvyl transferase" evidence="1">
    <location>
        <begin position="117"/>
        <end position="197"/>
    </location>
</feature>
<gene>
    <name evidence="2" type="ORF">KRX52_12345</name>
</gene>
<keyword evidence="3" id="KW-1185">Reference proteome</keyword>
<protein>
    <submittedName>
        <fullName evidence="2">Polysaccharide pyruvyl transferase family protein</fullName>
    </submittedName>
</protein>
<sequence>MAIKLYWHRGAGKRDPGKRNFGDFLSPLIVAAVSGQSVEYAPLSRADMMALGTILGNERKAKFLGFKRRIHVWGAGCGQPGETFSGRHYYHAVRGLETLSRIQGGAENVALGDPGLLADLLVNWPIVKKYKVGFIPHYVDRQHPDALRLLELNPAVCLIDVYSGVEPVLRQMASCDFIISSSLHGLVVADALGIPNVRVRFTQGIIDELKFCDYYSVFAMLPPVTLNSFDCLDVDQIFKVFSESYSRPGIEGLKSGLISSFPGKFL</sequence>
<dbReference type="RefSeq" id="WP_217682028.1">
    <property type="nucleotide sequence ID" value="NZ_JAHRGL010000030.1"/>
</dbReference>
<keyword evidence="2" id="KW-0808">Transferase</keyword>
<name>A0ABS6MXP4_9GAMM</name>
<evidence type="ECO:0000313" key="3">
    <source>
        <dbReference type="Proteomes" id="UP000813068"/>
    </source>
</evidence>
<proteinExistence type="predicted"/>